<dbReference type="SUPFAM" id="SSF52317">
    <property type="entry name" value="Class I glutamine amidotransferase-like"/>
    <property type="match status" value="1"/>
</dbReference>
<keyword evidence="1" id="KW-0732">Signal</keyword>
<dbReference type="InterPro" id="IPR052158">
    <property type="entry name" value="INH-QAR"/>
</dbReference>
<feature type="domain" description="DJ-1/PfpI" evidence="2">
    <location>
        <begin position="52"/>
        <end position="216"/>
    </location>
</feature>
<dbReference type="EMBL" id="FNAI01000029">
    <property type="protein sequence ID" value="SDF76675.1"/>
    <property type="molecule type" value="Genomic_DNA"/>
</dbReference>
<dbReference type="Proteomes" id="UP000199072">
    <property type="component" value="Unassembled WGS sequence"/>
</dbReference>
<dbReference type="InterPro" id="IPR002818">
    <property type="entry name" value="DJ-1/PfpI"/>
</dbReference>
<dbReference type="AlphaFoldDB" id="A0A1G7NRG9"/>
<evidence type="ECO:0000313" key="4">
    <source>
        <dbReference type="Proteomes" id="UP000199072"/>
    </source>
</evidence>
<dbReference type="Pfam" id="PF01965">
    <property type="entry name" value="DJ-1_PfpI"/>
    <property type="match status" value="1"/>
</dbReference>
<organism evidence="3 4">
    <name type="scientific">Mucilaginibacter pineti</name>
    <dbReference type="NCBI Taxonomy" id="1391627"/>
    <lineage>
        <taxon>Bacteria</taxon>
        <taxon>Pseudomonadati</taxon>
        <taxon>Bacteroidota</taxon>
        <taxon>Sphingobacteriia</taxon>
        <taxon>Sphingobacteriales</taxon>
        <taxon>Sphingobacteriaceae</taxon>
        <taxon>Mucilaginibacter</taxon>
    </lineage>
</organism>
<name>A0A1G7NRG9_9SPHI</name>
<dbReference type="PANTHER" id="PTHR43130">
    <property type="entry name" value="ARAC-FAMILY TRANSCRIPTIONAL REGULATOR"/>
    <property type="match status" value="1"/>
</dbReference>
<proteinExistence type="predicted"/>
<evidence type="ECO:0000259" key="2">
    <source>
        <dbReference type="Pfam" id="PF01965"/>
    </source>
</evidence>
<gene>
    <name evidence="3" type="ORF">SAMN05216464_12915</name>
</gene>
<dbReference type="Gene3D" id="3.40.50.880">
    <property type="match status" value="1"/>
</dbReference>
<reference evidence="3 4" key="1">
    <citation type="submission" date="2016-10" db="EMBL/GenBank/DDBJ databases">
        <authorList>
            <person name="de Groot N.N."/>
        </authorList>
    </citation>
    <scope>NUCLEOTIDE SEQUENCE [LARGE SCALE GENOMIC DNA]</scope>
    <source>
        <strain evidence="3 4">47C3B</strain>
    </source>
</reference>
<accession>A0A1G7NRG9</accession>
<dbReference type="STRING" id="1391627.SAMN05216464_12915"/>
<feature type="signal peptide" evidence="1">
    <location>
        <begin position="1"/>
        <end position="27"/>
    </location>
</feature>
<dbReference type="CDD" id="cd03139">
    <property type="entry name" value="GATase1_PfpI_2"/>
    <property type="match status" value="1"/>
</dbReference>
<dbReference type="PANTHER" id="PTHR43130:SF15">
    <property type="entry name" value="THIJ_PFPI FAMILY PROTEIN (AFU_ORTHOLOGUE AFUA_5G14240)"/>
    <property type="match status" value="1"/>
</dbReference>
<protein>
    <submittedName>
        <fullName evidence="3">DJ-1/PfpI family protein</fullName>
    </submittedName>
</protein>
<evidence type="ECO:0000256" key="1">
    <source>
        <dbReference type="SAM" id="SignalP"/>
    </source>
</evidence>
<dbReference type="InterPro" id="IPR029062">
    <property type="entry name" value="Class_I_gatase-like"/>
</dbReference>
<dbReference type="RefSeq" id="WP_205411396.1">
    <property type="nucleotide sequence ID" value="NZ_FNAI01000029.1"/>
</dbReference>
<keyword evidence="4" id="KW-1185">Reference proteome</keyword>
<evidence type="ECO:0000313" key="3">
    <source>
        <dbReference type="EMBL" id="SDF76675.1"/>
    </source>
</evidence>
<feature type="chain" id="PRO_5011597376" evidence="1">
    <location>
        <begin position="28"/>
        <end position="252"/>
    </location>
</feature>
<sequence length="252" mass="27131">MKNQYFSRRKFITATTALAAFSSMSFATNNKPLNAVRTEGSEREGLLPEKMTVGMVVFEGFQLLDTFGPLEMFGSLRDEVQIVIIGEKKGAVKSSAGPAVVVEYDFADAPKLDIVMIPGGGGTRREVNNPVFISAFKLLAQATPHVASICTGAAVLARTGLLDGVKATTNKRAFKWATSQGPNVKWIAQARWVEDGRFFTSSGISAGTDMALALIARLFGQDTAVRIANGAEYGWNNDPHHDPFAKLNGLVD</sequence>